<proteinExistence type="predicted"/>
<evidence type="ECO:0000313" key="3">
    <source>
        <dbReference type="EMBL" id="CCO15865.1"/>
    </source>
</evidence>
<dbReference type="AlphaFoldDB" id="K8ETT3"/>
<dbReference type="Pfam" id="PF00085">
    <property type="entry name" value="Thioredoxin"/>
    <property type="match status" value="1"/>
</dbReference>
<feature type="compositionally biased region" description="Basic and acidic residues" evidence="1">
    <location>
        <begin position="352"/>
        <end position="368"/>
    </location>
</feature>
<feature type="region of interest" description="Disordered" evidence="1">
    <location>
        <begin position="628"/>
        <end position="647"/>
    </location>
</feature>
<sequence>MAMNNSRRFSLRLSFVLLLFAMMMMMMMLMPPNYENESAFLMKRKQSQGTTTGGFMFASAAKTDDDDDDDDYDEEEEEEESAKENNVFHMEVRTLYDPNNSGVFGFQSSEEFKEKVLETRDVWVVQFIAPGCQPCKDMAPAFSRAALSLESVNIKFGAIDIAGNEDLGRSMQISRVPAIVGFGGKKTWNPYRKIAQKLSNEYRGDALTARALREFAVKNLPDDEVARIDSVDELKNVVSDEMPTLVYVTDKSETPFMLKSLAWNHKNRIRVVELTYDSSTDDLLPTPVLPGLEAHEDEEDAVKLVLYKDADLTKKPTLFDGESMSKDEVFAFAEKHLGPEVGELEVEVLRKKKDDGEDKSGDEKKKGEEEEENNDDFSLFIEKKPKNFEQDVIEKKEAVVVMFTKRTDECGLKVNEAIDAFAKLQFQAELYEYVVNRDGEDILKAIKLAETQTLSKFPNKDECFSLMYYPFGENKEDEESYPFEVSEDHPVNDGNLKAWMYENTADVVLRITQDNLDQYLATDPFTPKCVLFSQKDETPGMYKTLAANFKDDFHFGFFQADDKNDPNLQKFNIPKLPAVQLLFVNPAVTPQQEASGNVQMNSAPFPGPMNYIYLRQWLLEAKNQIKRKDEAKSPGKVTPPPHVTTQKEFEDECESKGGLCAIAFIPGTSSSSQSMFEDRMERAFEAAKLTSGRPFTWIVVDPIVQKTFAKAFDVLPHNSPTVTVLQPRKGRYATMSGSFDPRELARHCELVLNGKTRTFMIQDVPKIIDGGESEDENDYEPEEPIEEEFDLNDIMGEETEDATLGLTRAEIAELERKKEEEELAEAARVKEEEEKKQQQQKSSGKKKKKKGKKGKKKKEDL</sequence>
<feature type="domain" description="Thioredoxin" evidence="2">
    <location>
        <begin position="69"/>
        <end position="221"/>
    </location>
</feature>
<evidence type="ECO:0000259" key="2">
    <source>
        <dbReference type="PROSITE" id="PS51352"/>
    </source>
</evidence>
<accession>K8ETT3</accession>
<dbReference type="PROSITE" id="PS51352">
    <property type="entry name" value="THIOREDOXIN_2"/>
    <property type="match status" value="1"/>
</dbReference>
<dbReference type="EMBL" id="FO082276">
    <property type="protein sequence ID" value="CCO15865.1"/>
    <property type="molecule type" value="Genomic_DNA"/>
</dbReference>
<dbReference type="OrthoDB" id="511561at2759"/>
<feature type="compositionally biased region" description="Basic and acidic residues" evidence="1">
    <location>
        <begin position="815"/>
        <end position="837"/>
    </location>
</feature>
<name>K8ETT3_9CHLO</name>
<dbReference type="KEGG" id="bpg:Bathy03g05320"/>
<dbReference type="eggNOG" id="ENOG502QVNH">
    <property type="taxonomic scope" value="Eukaryota"/>
</dbReference>
<evidence type="ECO:0000313" key="4">
    <source>
        <dbReference type="Proteomes" id="UP000198341"/>
    </source>
</evidence>
<dbReference type="SUPFAM" id="SSF52833">
    <property type="entry name" value="Thioredoxin-like"/>
    <property type="match status" value="2"/>
</dbReference>
<keyword evidence="4" id="KW-1185">Reference proteome</keyword>
<dbReference type="PANTHER" id="PTHR45184">
    <property type="entry name" value="DNAJ PROTEIN ERDJ3A"/>
    <property type="match status" value="1"/>
</dbReference>
<feature type="region of interest" description="Disordered" evidence="1">
    <location>
        <begin position="55"/>
        <end position="84"/>
    </location>
</feature>
<feature type="region of interest" description="Disordered" evidence="1">
    <location>
        <begin position="766"/>
        <end position="785"/>
    </location>
</feature>
<feature type="compositionally biased region" description="Basic residues" evidence="1">
    <location>
        <begin position="843"/>
        <end position="861"/>
    </location>
</feature>
<dbReference type="GeneID" id="19017069"/>
<feature type="region of interest" description="Disordered" evidence="1">
    <location>
        <begin position="352"/>
        <end position="378"/>
    </location>
</feature>
<feature type="compositionally biased region" description="Acidic residues" evidence="1">
    <location>
        <begin position="771"/>
        <end position="785"/>
    </location>
</feature>
<feature type="compositionally biased region" description="Acidic residues" evidence="1">
    <location>
        <begin position="64"/>
        <end position="81"/>
    </location>
</feature>
<dbReference type="Gene3D" id="3.40.30.10">
    <property type="entry name" value="Glutaredoxin"/>
    <property type="match status" value="3"/>
</dbReference>
<organism evidence="3 4">
    <name type="scientific">Bathycoccus prasinos</name>
    <dbReference type="NCBI Taxonomy" id="41875"/>
    <lineage>
        <taxon>Eukaryota</taxon>
        <taxon>Viridiplantae</taxon>
        <taxon>Chlorophyta</taxon>
        <taxon>Mamiellophyceae</taxon>
        <taxon>Mamiellales</taxon>
        <taxon>Bathycoccaceae</taxon>
        <taxon>Bathycoccus</taxon>
    </lineage>
</organism>
<dbReference type="InterPro" id="IPR013766">
    <property type="entry name" value="Thioredoxin_domain"/>
</dbReference>
<protein>
    <recommendedName>
        <fullName evidence="2">Thioredoxin domain-containing protein</fullName>
    </recommendedName>
</protein>
<feature type="region of interest" description="Disordered" evidence="1">
    <location>
        <begin position="815"/>
        <end position="861"/>
    </location>
</feature>
<dbReference type="RefSeq" id="XP_007514428.1">
    <property type="nucleotide sequence ID" value="XM_007514366.1"/>
</dbReference>
<dbReference type="PANTHER" id="PTHR45184:SF1">
    <property type="entry name" value="DNAJ PROTEIN ERDJ3A"/>
    <property type="match status" value="1"/>
</dbReference>
<reference evidence="3 4" key="1">
    <citation type="submission" date="2011-10" db="EMBL/GenBank/DDBJ databases">
        <authorList>
            <person name="Genoscope - CEA"/>
        </authorList>
    </citation>
    <scope>NUCLEOTIDE SEQUENCE [LARGE SCALE GENOMIC DNA]</scope>
    <source>
        <strain evidence="3 4">RCC 1105</strain>
    </source>
</reference>
<gene>
    <name evidence="3" type="ORF">Bathy03g05320</name>
</gene>
<dbReference type="InterPro" id="IPR052842">
    <property type="entry name" value="ER_Co-chaperone"/>
</dbReference>
<dbReference type="InterPro" id="IPR036249">
    <property type="entry name" value="Thioredoxin-like_sf"/>
</dbReference>
<dbReference type="Proteomes" id="UP000198341">
    <property type="component" value="Chromosome 3"/>
</dbReference>
<evidence type="ECO:0000256" key="1">
    <source>
        <dbReference type="SAM" id="MobiDB-lite"/>
    </source>
</evidence>
<dbReference type="STRING" id="41875.K8ETT3"/>